<reference evidence="7 8" key="1">
    <citation type="submission" date="2018-07" db="EMBL/GenBank/DDBJ databases">
        <title>Genome analysis of Larkinella rosea.</title>
        <authorList>
            <person name="Zhou Z."/>
            <person name="Wang G."/>
        </authorList>
    </citation>
    <scope>NUCLEOTIDE SEQUENCE [LARGE SCALE GENOMIC DNA]</scope>
    <source>
        <strain evidence="8">zzj9</strain>
    </source>
</reference>
<dbReference type="Gene3D" id="3.40.50.300">
    <property type="entry name" value="P-loop containing nucleotide triphosphate hydrolases"/>
    <property type="match status" value="1"/>
</dbReference>
<keyword evidence="4" id="KW-0547">Nucleotide-binding</keyword>
<evidence type="ECO:0000259" key="6">
    <source>
        <dbReference type="PROSITE" id="PS50893"/>
    </source>
</evidence>
<dbReference type="PROSITE" id="PS00211">
    <property type="entry name" value="ABC_TRANSPORTER_1"/>
    <property type="match status" value="1"/>
</dbReference>
<keyword evidence="5 7" id="KW-0067">ATP-binding</keyword>
<accession>A0A368JQH6</accession>
<protein>
    <submittedName>
        <fullName evidence="7">ABC transporter ATP-binding protein</fullName>
    </submittedName>
</protein>
<dbReference type="Proteomes" id="UP000253383">
    <property type="component" value="Unassembled WGS sequence"/>
</dbReference>
<dbReference type="RefSeq" id="WP_114405617.1">
    <property type="nucleotide sequence ID" value="NZ_QOWE01000006.1"/>
</dbReference>
<dbReference type="AlphaFoldDB" id="A0A368JQH6"/>
<name>A0A368JQH6_9BACT</name>
<dbReference type="InterPro" id="IPR027417">
    <property type="entry name" value="P-loop_NTPase"/>
</dbReference>
<evidence type="ECO:0000313" key="8">
    <source>
        <dbReference type="Proteomes" id="UP000253383"/>
    </source>
</evidence>
<dbReference type="CDD" id="cd03230">
    <property type="entry name" value="ABC_DR_subfamily_A"/>
    <property type="match status" value="1"/>
</dbReference>
<comment type="caution">
    <text evidence="7">The sequence shown here is derived from an EMBL/GenBank/DDBJ whole genome shotgun (WGS) entry which is preliminary data.</text>
</comment>
<dbReference type="PROSITE" id="PS50893">
    <property type="entry name" value="ABC_TRANSPORTER_2"/>
    <property type="match status" value="1"/>
</dbReference>
<dbReference type="EMBL" id="QOWE01000006">
    <property type="protein sequence ID" value="RCR69920.1"/>
    <property type="molecule type" value="Genomic_DNA"/>
</dbReference>
<dbReference type="Pfam" id="PF00005">
    <property type="entry name" value="ABC_tran"/>
    <property type="match status" value="1"/>
</dbReference>
<evidence type="ECO:0000256" key="4">
    <source>
        <dbReference type="ARBA" id="ARBA00022741"/>
    </source>
</evidence>
<evidence type="ECO:0000256" key="5">
    <source>
        <dbReference type="ARBA" id="ARBA00022840"/>
    </source>
</evidence>
<gene>
    <name evidence="7" type="ORF">DUE52_08765</name>
</gene>
<dbReference type="PANTHER" id="PTHR42711">
    <property type="entry name" value="ABC TRANSPORTER ATP-BINDING PROTEIN"/>
    <property type="match status" value="1"/>
</dbReference>
<dbReference type="OrthoDB" id="9808363at2"/>
<proteinExistence type="inferred from homology"/>
<dbReference type="SUPFAM" id="SSF52540">
    <property type="entry name" value="P-loop containing nucleoside triphosphate hydrolases"/>
    <property type="match status" value="1"/>
</dbReference>
<keyword evidence="3" id="KW-0536">Nodulation</keyword>
<dbReference type="InterPro" id="IPR003593">
    <property type="entry name" value="AAA+_ATPase"/>
</dbReference>
<keyword evidence="2" id="KW-0813">Transport</keyword>
<dbReference type="SMART" id="SM00382">
    <property type="entry name" value="AAA"/>
    <property type="match status" value="1"/>
</dbReference>
<dbReference type="InterPro" id="IPR017871">
    <property type="entry name" value="ABC_transporter-like_CS"/>
</dbReference>
<feature type="domain" description="ABC transporter" evidence="6">
    <location>
        <begin position="4"/>
        <end position="231"/>
    </location>
</feature>
<dbReference type="InterPro" id="IPR050763">
    <property type="entry name" value="ABC_transporter_ATP-binding"/>
</dbReference>
<evidence type="ECO:0000313" key="7">
    <source>
        <dbReference type="EMBL" id="RCR69920.1"/>
    </source>
</evidence>
<evidence type="ECO:0000256" key="1">
    <source>
        <dbReference type="ARBA" id="ARBA00005417"/>
    </source>
</evidence>
<dbReference type="GO" id="GO:0016887">
    <property type="term" value="F:ATP hydrolysis activity"/>
    <property type="evidence" value="ECO:0007669"/>
    <property type="project" value="InterPro"/>
</dbReference>
<dbReference type="InterPro" id="IPR003439">
    <property type="entry name" value="ABC_transporter-like_ATP-bd"/>
</dbReference>
<comment type="similarity">
    <text evidence="1">Belongs to the ABC transporter superfamily.</text>
</comment>
<dbReference type="GO" id="GO:0005524">
    <property type="term" value="F:ATP binding"/>
    <property type="evidence" value="ECO:0007669"/>
    <property type="project" value="UniProtKB-KW"/>
</dbReference>
<dbReference type="PANTHER" id="PTHR42711:SF5">
    <property type="entry name" value="ABC TRANSPORTER ATP-BINDING PROTEIN NATA"/>
    <property type="match status" value="1"/>
</dbReference>
<sequence length="307" mass="34100">MDAIIIENVSKSYGETPAVSAISLSIRPGELFGLIGPDGAGKTTLFKILVTLLLPDQGRATVAGYDVVKDYKALRQLVGYMPGRFSLYPDLSVQENLAFFATVFGTTIPENYPLIQEIYSQLEPFKDRRAGQLSGGMKQKLALCCALIHKPEVLFLDEPTTGVDAVSRKEFWDMLRKLNERGLTTLVSTPYMDEASRCDRVAFMQTGTVLAVDTPSAITNRFTKPLYAVRATDTYQLIQDLRLAPFTESCYAFGEFLHLTVKSAAVSDRQIDSYLLDNNHRNIKIHPIQPGIEDTFMALMTQPEPTA</sequence>
<evidence type="ECO:0000256" key="2">
    <source>
        <dbReference type="ARBA" id="ARBA00022448"/>
    </source>
</evidence>
<organism evidence="7 8">
    <name type="scientific">Larkinella punicea</name>
    <dbReference type="NCBI Taxonomy" id="2315727"/>
    <lineage>
        <taxon>Bacteria</taxon>
        <taxon>Pseudomonadati</taxon>
        <taxon>Bacteroidota</taxon>
        <taxon>Cytophagia</taxon>
        <taxon>Cytophagales</taxon>
        <taxon>Spirosomataceae</taxon>
        <taxon>Larkinella</taxon>
    </lineage>
</organism>
<keyword evidence="8" id="KW-1185">Reference proteome</keyword>
<evidence type="ECO:0000256" key="3">
    <source>
        <dbReference type="ARBA" id="ARBA00022458"/>
    </source>
</evidence>